<evidence type="ECO:0000256" key="1">
    <source>
        <dbReference type="SAM" id="MobiDB-lite"/>
    </source>
</evidence>
<dbReference type="EMBL" id="CASHTH010000797">
    <property type="protein sequence ID" value="CAI8007705.1"/>
    <property type="molecule type" value="Genomic_DNA"/>
</dbReference>
<keyword evidence="2" id="KW-1133">Transmembrane helix</keyword>
<dbReference type="Proteomes" id="UP001174909">
    <property type="component" value="Unassembled WGS sequence"/>
</dbReference>
<protein>
    <submittedName>
        <fullName evidence="3">Uncharacterized protein</fullName>
    </submittedName>
</protein>
<reference evidence="3" key="1">
    <citation type="submission" date="2023-03" db="EMBL/GenBank/DDBJ databases">
        <authorList>
            <person name="Steffen K."/>
            <person name="Cardenas P."/>
        </authorList>
    </citation>
    <scope>NUCLEOTIDE SEQUENCE</scope>
</reference>
<evidence type="ECO:0000313" key="3">
    <source>
        <dbReference type="EMBL" id="CAI8007705.1"/>
    </source>
</evidence>
<evidence type="ECO:0000256" key="2">
    <source>
        <dbReference type="SAM" id="Phobius"/>
    </source>
</evidence>
<evidence type="ECO:0000313" key="4">
    <source>
        <dbReference type="Proteomes" id="UP001174909"/>
    </source>
</evidence>
<organism evidence="3 4">
    <name type="scientific">Geodia barretti</name>
    <name type="common">Barrett's horny sponge</name>
    <dbReference type="NCBI Taxonomy" id="519541"/>
    <lineage>
        <taxon>Eukaryota</taxon>
        <taxon>Metazoa</taxon>
        <taxon>Porifera</taxon>
        <taxon>Demospongiae</taxon>
        <taxon>Heteroscleromorpha</taxon>
        <taxon>Tetractinellida</taxon>
        <taxon>Astrophorina</taxon>
        <taxon>Geodiidae</taxon>
        <taxon>Geodia</taxon>
    </lineage>
</organism>
<gene>
    <name evidence="3" type="ORF">GBAR_LOCUS5344</name>
</gene>
<name>A0AA35WAK5_GEOBA</name>
<keyword evidence="2" id="KW-0472">Membrane</keyword>
<proteinExistence type="predicted"/>
<keyword evidence="4" id="KW-1185">Reference proteome</keyword>
<accession>A0AA35WAK5</accession>
<comment type="caution">
    <text evidence="3">The sequence shown here is derived from an EMBL/GenBank/DDBJ whole genome shotgun (WGS) entry which is preliminary data.</text>
</comment>
<dbReference type="AlphaFoldDB" id="A0AA35WAK5"/>
<feature type="region of interest" description="Disordered" evidence="1">
    <location>
        <begin position="350"/>
        <end position="389"/>
    </location>
</feature>
<sequence length="389" mass="43455">MIRLSATSFTTSRPHDVLKAVLTAGNTVGEGENSILNISFDGCEPQGESSQEHFHIRNWEGFRVYVELFTLLENIEYCLPDNITVVHDNVKKTVKIMYNNNKVYILLPNVTEVRHVTDFLIWYLSQLHLHYSTYKVQDVSVTGDSYKKTLQCHFLDGTEHDTCFIEVEGDDRPLSGSDVYHFSKPGNHTLRVYDNRAQRDAGAEPAKVLNITIGDVQTEENGEGFTWVIIVGVVLLPVFLLAVIGLLLYCTLRKHACNEVPTRNEDEAEHGSGSNDSQQHGSAVDDIANVVHQATAPEEGKDDLEIGIGEIVITAVGIRNRQRVPAHHRSNENHVAIRIEEECNNKSIKDLPTTEGQQVSSDAEKEVEVTVEGLEIPELHQGPVEENIN</sequence>
<feature type="transmembrane region" description="Helical" evidence="2">
    <location>
        <begin position="225"/>
        <end position="249"/>
    </location>
</feature>
<keyword evidence="2" id="KW-0812">Transmembrane</keyword>